<keyword evidence="2" id="KW-0732">Signal</keyword>
<evidence type="ECO:0000256" key="2">
    <source>
        <dbReference type="SAM" id="SignalP"/>
    </source>
</evidence>
<name>A0AAP0RF11_LIQFO</name>
<dbReference type="Proteomes" id="UP001415857">
    <property type="component" value="Unassembled WGS sequence"/>
</dbReference>
<accession>A0AAP0RF11</accession>
<proteinExistence type="predicted"/>
<evidence type="ECO:0000313" key="3">
    <source>
        <dbReference type="EMBL" id="KAK9275488.1"/>
    </source>
</evidence>
<reference evidence="3 4" key="1">
    <citation type="journal article" date="2024" name="Plant J.">
        <title>Genome sequences and population genomics reveal climatic adaptation and genomic divergence between two closely related sweetgum species.</title>
        <authorList>
            <person name="Xu W.Q."/>
            <person name="Ren C.Q."/>
            <person name="Zhang X.Y."/>
            <person name="Comes H.P."/>
            <person name="Liu X.H."/>
            <person name="Li Y.G."/>
            <person name="Kettle C.J."/>
            <person name="Jalonen R."/>
            <person name="Gaisberger H."/>
            <person name="Ma Y.Z."/>
            <person name="Qiu Y.X."/>
        </authorList>
    </citation>
    <scope>NUCLEOTIDE SEQUENCE [LARGE SCALE GENOMIC DNA]</scope>
    <source>
        <strain evidence="3">Hangzhou</strain>
    </source>
</reference>
<feature type="region of interest" description="Disordered" evidence="1">
    <location>
        <begin position="82"/>
        <end position="106"/>
    </location>
</feature>
<keyword evidence="4" id="KW-1185">Reference proteome</keyword>
<gene>
    <name evidence="3" type="ORF">L1049_022755</name>
</gene>
<protein>
    <submittedName>
        <fullName evidence="3">Uncharacterized protein</fullName>
    </submittedName>
</protein>
<feature type="chain" id="PRO_5042883599" evidence="2">
    <location>
        <begin position="24"/>
        <end position="118"/>
    </location>
</feature>
<evidence type="ECO:0000256" key="1">
    <source>
        <dbReference type="SAM" id="MobiDB-lite"/>
    </source>
</evidence>
<evidence type="ECO:0000313" key="4">
    <source>
        <dbReference type="Proteomes" id="UP001415857"/>
    </source>
</evidence>
<dbReference type="EMBL" id="JBBPBK010000011">
    <property type="protein sequence ID" value="KAK9275488.1"/>
    <property type="molecule type" value="Genomic_DNA"/>
</dbReference>
<comment type="caution">
    <text evidence="3">The sequence shown here is derived from an EMBL/GenBank/DDBJ whole genome shotgun (WGS) entry which is preliminary data.</text>
</comment>
<sequence>MAIITMLVIVVFVAILVVNFTVQQRSNYEPEVINCTLISISILKGNIKSIFWQLQNKKMQEYVINKDKAVNEITINVPALDQSLGQPSSEHGVLETHNPPDLPSETLEKLPDNLAIEV</sequence>
<dbReference type="AlphaFoldDB" id="A0AAP0RF11"/>
<organism evidence="3 4">
    <name type="scientific">Liquidambar formosana</name>
    <name type="common">Formosan gum</name>
    <dbReference type="NCBI Taxonomy" id="63359"/>
    <lineage>
        <taxon>Eukaryota</taxon>
        <taxon>Viridiplantae</taxon>
        <taxon>Streptophyta</taxon>
        <taxon>Embryophyta</taxon>
        <taxon>Tracheophyta</taxon>
        <taxon>Spermatophyta</taxon>
        <taxon>Magnoliopsida</taxon>
        <taxon>eudicotyledons</taxon>
        <taxon>Gunneridae</taxon>
        <taxon>Pentapetalae</taxon>
        <taxon>Saxifragales</taxon>
        <taxon>Altingiaceae</taxon>
        <taxon>Liquidambar</taxon>
    </lineage>
</organism>
<feature type="signal peptide" evidence="2">
    <location>
        <begin position="1"/>
        <end position="23"/>
    </location>
</feature>